<dbReference type="AlphaFoldDB" id="A0ABC9SKV7"/>
<dbReference type="Proteomes" id="UP000012166">
    <property type="component" value="Unassembled WGS sequence"/>
</dbReference>
<gene>
    <name evidence="1" type="ORF">LEP1GSC056_2264</name>
</gene>
<organism evidence="1 2">
    <name type="scientific">Leptospira borgpetersenii str. Brem 328</name>
    <dbReference type="NCBI Taxonomy" id="1049780"/>
    <lineage>
        <taxon>Bacteria</taxon>
        <taxon>Pseudomonadati</taxon>
        <taxon>Spirochaetota</taxon>
        <taxon>Spirochaetia</taxon>
        <taxon>Leptospirales</taxon>
        <taxon>Leptospiraceae</taxon>
        <taxon>Leptospira</taxon>
    </lineage>
</organism>
<dbReference type="EMBL" id="AHMS02000015">
    <property type="protein sequence ID" value="EMN18463.1"/>
    <property type="molecule type" value="Genomic_DNA"/>
</dbReference>
<name>A0ABC9SKV7_LEPBO</name>
<evidence type="ECO:0000313" key="1">
    <source>
        <dbReference type="EMBL" id="EMN18463.1"/>
    </source>
</evidence>
<reference evidence="1 2" key="1">
    <citation type="submission" date="2013-01" db="EMBL/GenBank/DDBJ databases">
        <authorList>
            <person name="Harkins D.M."/>
            <person name="Durkin A.S."/>
            <person name="Brinkac L.M."/>
            <person name="Haft D.H."/>
            <person name="Selengut J.D."/>
            <person name="Sanka R."/>
            <person name="DePew J."/>
            <person name="Purushe J."/>
            <person name="Hartskeerl R.A."/>
            <person name="Ahmed A."/>
            <person name="van der Linden H."/>
            <person name="Goris M.G.A."/>
            <person name="Vinetz J.M."/>
            <person name="Sutton G.G."/>
            <person name="Nierman W.C."/>
            <person name="Fouts D.E."/>
        </authorList>
    </citation>
    <scope>NUCLEOTIDE SEQUENCE [LARGE SCALE GENOMIC DNA]</scope>
    <source>
        <strain evidence="1 2">Brem 328</strain>
    </source>
</reference>
<accession>A0ABC9SKV7</accession>
<sequence>MNLDSISSKPILYIMEPFKPKPLLNKSELRQIKKSRTRVEGKKVITDDVKKLKSLNVTPDLPKGELVHYYKEPIWIEYYIPRESRFAYEVKYLFVKLIDPIPRPADAILKDAISKGEFVDVLDVMFRYPEKETLIRNSYINTFSFLESISANYKQYLKTNDPYDLRIPLFHTEALMKWEPTVATLEFLGPYTIYNLNWLIRKLNEAEEEFSLEDETISVLIKRRNEYWEENSLPTDEDFELFAALFYEQAFPHRGSEFEDGLLLKETD</sequence>
<evidence type="ECO:0000313" key="2">
    <source>
        <dbReference type="Proteomes" id="UP000012166"/>
    </source>
</evidence>
<comment type="caution">
    <text evidence="1">The sequence shown here is derived from an EMBL/GenBank/DDBJ whole genome shotgun (WGS) entry which is preliminary data.</text>
</comment>
<protein>
    <submittedName>
        <fullName evidence="1">Uncharacterized protein</fullName>
    </submittedName>
</protein>
<proteinExistence type="predicted"/>